<evidence type="ECO:0000313" key="16">
    <source>
        <dbReference type="Proteomes" id="UP000594262"/>
    </source>
</evidence>
<evidence type="ECO:0000256" key="1">
    <source>
        <dbReference type="ARBA" id="ARBA00004141"/>
    </source>
</evidence>
<dbReference type="GO" id="GO:0005789">
    <property type="term" value="C:endoplasmic reticulum membrane"/>
    <property type="evidence" value="ECO:0007669"/>
    <property type="project" value="UniProtKB-SubCell"/>
</dbReference>
<evidence type="ECO:0000256" key="2">
    <source>
        <dbReference type="ARBA" id="ARBA00005194"/>
    </source>
</evidence>
<proteinExistence type="inferred from homology"/>
<evidence type="ECO:0000256" key="14">
    <source>
        <dbReference type="RuleBase" id="RU363109"/>
    </source>
</evidence>
<comment type="subcellular location">
    <subcellularLocation>
        <location evidence="14">Endoplasmic reticulum membrane</location>
        <topology evidence="14">Multi-pass membrane protein</topology>
    </subcellularLocation>
    <subcellularLocation>
        <location evidence="1">Membrane</location>
        <topology evidence="1">Multi-pass membrane protein</topology>
    </subcellularLocation>
</comment>
<keyword evidence="7 14" id="KW-0276">Fatty acid metabolism</keyword>
<dbReference type="GO" id="GO:0042761">
    <property type="term" value="P:very long-chain fatty acid biosynthetic process"/>
    <property type="evidence" value="ECO:0007669"/>
    <property type="project" value="TreeGrafter"/>
</dbReference>
<dbReference type="GO" id="GO:0102158">
    <property type="term" value="F:very-long-chain (3R)-3-hydroxyacyl-CoA dehydratase activity"/>
    <property type="evidence" value="ECO:0007669"/>
    <property type="project" value="UniProtKB-EC"/>
</dbReference>
<evidence type="ECO:0000256" key="8">
    <source>
        <dbReference type="ARBA" id="ARBA00022989"/>
    </source>
</evidence>
<organism evidence="15 16">
    <name type="scientific">Clytia hemisphaerica</name>
    <dbReference type="NCBI Taxonomy" id="252671"/>
    <lineage>
        <taxon>Eukaryota</taxon>
        <taxon>Metazoa</taxon>
        <taxon>Cnidaria</taxon>
        <taxon>Hydrozoa</taxon>
        <taxon>Hydroidolina</taxon>
        <taxon>Leptothecata</taxon>
        <taxon>Obeliida</taxon>
        <taxon>Clytiidae</taxon>
        <taxon>Clytia</taxon>
    </lineage>
</organism>
<dbReference type="PANTHER" id="PTHR11035">
    <property type="entry name" value="VERY-LONG-CHAIN (3R)-3-HYDROXYACYL-COA DEHYDRATASE"/>
    <property type="match status" value="1"/>
</dbReference>
<name>A0A7M5XBA9_9CNID</name>
<dbReference type="GO" id="GO:0030497">
    <property type="term" value="P:fatty acid elongation"/>
    <property type="evidence" value="ECO:0007669"/>
    <property type="project" value="TreeGrafter"/>
</dbReference>
<reference evidence="15" key="1">
    <citation type="submission" date="2021-01" db="UniProtKB">
        <authorList>
            <consortium name="EnsemblMetazoa"/>
        </authorList>
    </citation>
    <scope>IDENTIFICATION</scope>
</reference>
<accession>A0A7M5XBA9</accession>
<keyword evidence="6 14" id="KW-0812">Transmembrane</keyword>
<feature type="transmembrane region" description="Helical" evidence="14">
    <location>
        <begin position="201"/>
        <end position="220"/>
    </location>
</feature>
<comment type="caution">
    <text evidence="14">Lacks conserved residue(s) required for the propagation of feature annotation.</text>
</comment>
<keyword evidence="8 14" id="KW-1133">Transmembrane helix</keyword>
<evidence type="ECO:0000313" key="15">
    <source>
        <dbReference type="EnsemblMetazoa" id="CLYHEMP020534.1"/>
    </source>
</evidence>
<dbReference type="AlphaFoldDB" id="A0A7M5XBA9"/>
<comment type="pathway">
    <text evidence="2 14">Lipid metabolism; fatty acid biosynthesis.</text>
</comment>
<evidence type="ECO:0000256" key="5">
    <source>
        <dbReference type="ARBA" id="ARBA00022516"/>
    </source>
</evidence>
<keyword evidence="11 14" id="KW-0275">Fatty acid biosynthesis</keyword>
<evidence type="ECO:0000256" key="9">
    <source>
        <dbReference type="ARBA" id="ARBA00023098"/>
    </source>
</evidence>
<evidence type="ECO:0000256" key="7">
    <source>
        <dbReference type="ARBA" id="ARBA00022832"/>
    </source>
</evidence>
<evidence type="ECO:0000256" key="6">
    <source>
        <dbReference type="ARBA" id="ARBA00022692"/>
    </source>
</evidence>
<comment type="similarity">
    <text evidence="3 14">Belongs to the very long-chain fatty acids dehydratase HACD family.</text>
</comment>
<dbReference type="UniPathway" id="UPA00094"/>
<keyword evidence="5 14" id="KW-0444">Lipid biosynthesis</keyword>
<evidence type="ECO:0000256" key="13">
    <source>
        <dbReference type="ARBA" id="ARBA00036671"/>
    </source>
</evidence>
<feature type="transmembrane region" description="Helical" evidence="14">
    <location>
        <begin position="156"/>
        <end position="181"/>
    </location>
</feature>
<dbReference type="EnsemblMetazoa" id="CLYHEMT020534.2">
    <property type="protein sequence ID" value="CLYHEMP020534.2"/>
    <property type="gene ID" value="CLYHEMG020534"/>
</dbReference>
<dbReference type="EnsemblMetazoa" id="CLYHEMT020534.1">
    <property type="protein sequence ID" value="CLYHEMP020534.1"/>
    <property type="gene ID" value="CLYHEMG020534"/>
</dbReference>
<sequence>MSSETSEKTLKSPPKGDLKITKVYLILYNVSLIIGWGLIFLKAMIYISEKNSFSGLYNEVEFWLKVSQTAALLELLHSIFGLVRSSIFTTLPQVASRIFVLWFIVDPLLMQDEVAKESIGFPMLLFAWSITEIVRYSFYANALMDNVPYSLQWCRYTFFLVLYPMGVTGELISIYHSIPYATKTGKFSIRLPNKLNFGFDFVWLCYVLYPVYIPGFYHLFTYMLRQRKKVLGKPKAE</sequence>
<dbReference type="GO" id="GO:0030148">
    <property type="term" value="P:sphingolipid biosynthetic process"/>
    <property type="evidence" value="ECO:0007669"/>
    <property type="project" value="TreeGrafter"/>
</dbReference>
<keyword evidence="9 14" id="KW-0443">Lipid metabolism</keyword>
<evidence type="ECO:0000256" key="12">
    <source>
        <dbReference type="ARBA" id="ARBA00023239"/>
    </source>
</evidence>
<comment type="catalytic activity">
    <reaction evidence="13 14">
        <text>a very-long-chain (3R)-3-hydroxyacyl-CoA = a very-long-chain (2E)-enoyl-CoA + H2O</text>
        <dbReference type="Rhea" id="RHEA:45812"/>
        <dbReference type="ChEBI" id="CHEBI:15377"/>
        <dbReference type="ChEBI" id="CHEBI:83728"/>
        <dbReference type="ChEBI" id="CHEBI:85440"/>
        <dbReference type="EC" id="4.2.1.134"/>
    </reaction>
</comment>
<evidence type="ECO:0000256" key="3">
    <source>
        <dbReference type="ARBA" id="ARBA00007811"/>
    </source>
</evidence>
<protein>
    <recommendedName>
        <fullName evidence="4 14">Very-long-chain (3R)-3-hydroxyacyl-CoA dehydratase</fullName>
        <ecNumber evidence="4 14">4.2.1.134</ecNumber>
    </recommendedName>
</protein>
<dbReference type="OrthoDB" id="46988at2759"/>
<evidence type="ECO:0000256" key="11">
    <source>
        <dbReference type="ARBA" id="ARBA00023160"/>
    </source>
</evidence>
<feature type="transmembrane region" description="Helical" evidence="14">
    <location>
        <begin position="25"/>
        <end position="47"/>
    </location>
</feature>
<keyword evidence="14" id="KW-0256">Endoplasmic reticulum</keyword>
<dbReference type="InterPro" id="IPR007482">
    <property type="entry name" value="Tyr_Pase-like_PTPLA"/>
</dbReference>
<dbReference type="Pfam" id="PF04387">
    <property type="entry name" value="PTPLA"/>
    <property type="match status" value="1"/>
</dbReference>
<keyword evidence="10 14" id="KW-0472">Membrane</keyword>
<dbReference type="Proteomes" id="UP000594262">
    <property type="component" value="Unplaced"/>
</dbReference>
<evidence type="ECO:0000256" key="10">
    <source>
        <dbReference type="ARBA" id="ARBA00023136"/>
    </source>
</evidence>
<keyword evidence="12 14" id="KW-0456">Lyase</keyword>
<dbReference type="PANTHER" id="PTHR11035:SF3">
    <property type="entry name" value="VERY-LONG-CHAIN (3R)-3-HYDROXYACYL-COA DEHYDRATASE"/>
    <property type="match status" value="1"/>
</dbReference>
<dbReference type="EC" id="4.2.1.134" evidence="4 14"/>
<keyword evidence="16" id="KW-1185">Reference proteome</keyword>
<evidence type="ECO:0000256" key="4">
    <source>
        <dbReference type="ARBA" id="ARBA00013122"/>
    </source>
</evidence>
<feature type="transmembrane region" description="Helical" evidence="14">
    <location>
        <begin position="125"/>
        <end position="144"/>
    </location>
</feature>
<comment type="function">
    <text evidence="14">Catalyzes the third of the four reactions of the long-chain fatty acids elongation cycle. This endoplasmic reticulum-bound enzymatic process, allows the addition of two carbons to the chain of long- and very long-chain fatty acids/VLCFAs per cycle. This enzyme catalyzes the dehydration of the 3-hydroxyacyl-CoA intermediate into trans-2,3-enoyl-CoA, within each cycle of fatty acid elongation. Thereby, it participates to the production of VLCFAs of different chain lengths that are involved in multiple biological processes as precursors of membrane lipids and lipid mediators.</text>
</comment>